<evidence type="ECO:0008006" key="2">
    <source>
        <dbReference type="Google" id="ProtNLM"/>
    </source>
</evidence>
<evidence type="ECO:0000313" key="1">
    <source>
        <dbReference type="EMBL" id="MPM33927.1"/>
    </source>
</evidence>
<comment type="caution">
    <text evidence="1">The sequence shown here is derived from an EMBL/GenBank/DDBJ whole genome shotgun (WGS) entry which is preliminary data.</text>
</comment>
<proteinExistence type="predicted"/>
<gene>
    <name evidence="1" type="ORF">SDC9_80508</name>
</gene>
<dbReference type="Pfam" id="PF11392">
    <property type="entry name" value="AllH"/>
    <property type="match status" value="1"/>
</dbReference>
<reference evidence="1" key="1">
    <citation type="submission" date="2019-08" db="EMBL/GenBank/DDBJ databases">
        <authorList>
            <person name="Kucharzyk K."/>
            <person name="Murdoch R.W."/>
            <person name="Higgins S."/>
            <person name="Loffler F."/>
        </authorList>
    </citation>
    <scope>NUCLEOTIDE SEQUENCE</scope>
</reference>
<accession>A0A644YZY0</accession>
<dbReference type="EMBL" id="VSSQ01006810">
    <property type="protein sequence ID" value="MPM33927.1"/>
    <property type="molecule type" value="Genomic_DNA"/>
</dbReference>
<name>A0A644YZY0_9ZZZZ</name>
<sequence length="211" mass="23027">MSLSVREIYRRTVNLEEGEKGRRWSLVTSAEDMGPRTFLVKTLPNFRGGENVIVVPEGVQVIYDPALPAGKMNPRWRGLVGEWRDFLADELEDLQEPVIRRAWDELIGRGPGSTPAGDDFLSGLASGMIWQGKAVPFHPVPGQTTWLSEEMLRDTLAGGIWFRAKRLLGALASEDPVAVTGSAGSIADWGHTSGRAWLAGLSEALCGERTG</sequence>
<dbReference type="InterPro" id="IPR021530">
    <property type="entry name" value="AllH-like"/>
</dbReference>
<organism evidence="1">
    <name type="scientific">bioreactor metagenome</name>
    <dbReference type="NCBI Taxonomy" id="1076179"/>
    <lineage>
        <taxon>unclassified sequences</taxon>
        <taxon>metagenomes</taxon>
        <taxon>ecological metagenomes</taxon>
    </lineage>
</organism>
<dbReference type="AlphaFoldDB" id="A0A644YZY0"/>
<protein>
    <recommendedName>
        <fullName evidence="2">DUF2877 domain-containing protein</fullName>
    </recommendedName>
</protein>